<keyword evidence="2 4" id="KW-0694">RNA-binding</keyword>
<evidence type="ECO:0000256" key="5">
    <source>
        <dbReference type="SAM" id="MobiDB-lite"/>
    </source>
</evidence>
<evidence type="ECO:0000259" key="6">
    <source>
        <dbReference type="PROSITE" id="PS50102"/>
    </source>
</evidence>
<dbReference type="PROSITE" id="PS50102">
    <property type="entry name" value="RRM"/>
    <property type="match status" value="1"/>
</dbReference>
<dbReference type="Pfam" id="PF00076">
    <property type="entry name" value="RRM_1"/>
    <property type="match status" value="1"/>
</dbReference>
<dbReference type="SUPFAM" id="SSF54928">
    <property type="entry name" value="RNA-binding domain, RBD"/>
    <property type="match status" value="1"/>
</dbReference>
<dbReference type="Proteomes" id="UP000694941">
    <property type="component" value="Unplaced"/>
</dbReference>
<evidence type="ECO:0000256" key="3">
    <source>
        <dbReference type="ARBA" id="ARBA00023242"/>
    </source>
</evidence>
<feature type="compositionally biased region" description="Low complexity" evidence="5">
    <location>
        <begin position="249"/>
        <end position="265"/>
    </location>
</feature>
<dbReference type="Gene3D" id="3.30.70.330">
    <property type="match status" value="1"/>
</dbReference>
<reference evidence="8" key="1">
    <citation type="submission" date="2025-08" db="UniProtKB">
        <authorList>
            <consortium name="RefSeq"/>
        </authorList>
    </citation>
    <scope>IDENTIFICATION</scope>
    <source>
        <tissue evidence="8">Muscle</tissue>
    </source>
</reference>
<keyword evidence="7" id="KW-1185">Reference proteome</keyword>
<dbReference type="InterPro" id="IPR000504">
    <property type="entry name" value="RRM_dom"/>
</dbReference>
<feature type="compositionally biased region" description="Basic and acidic residues" evidence="5">
    <location>
        <begin position="221"/>
        <end position="236"/>
    </location>
</feature>
<comment type="subcellular location">
    <subcellularLocation>
        <location evidence="1">Nucleus</location>
        <location evidence="1">Nucleolus</location>
    </subcellularLocation>
</comment>
<dbReference type="RefSeq" id="XP_022258883.1">
    <property type="nucleotide sequence ID" value="XM_022403175.1"/>
</dbReference>
<evidence type="ECO:0000313" key="8">
    <source>
        <dbReference type="RefSeq" id="XP_022258883.1"/>
    </source>
</evidence>
<protein>
    <submittedName>
        <fullName evidence="8">MKI67 FHA domain-interacting nucleolar phosphoprotein-like</fullName>
    </submittedName>
</protein>
<dbReference type="CDD" id="cd12307">
    <property type="entry name" value="RRM_NIFK_like"/>
    <property type="match status" value="1"/>
</dbReference>
<feature type="domain" description="RRM" evidence="6">
    <location>
        <begin position="1"/>
        <end position="63"/>
    </location>
</feature>
<dbReference type="InterPro" id="IPR012677">
    <property type="entry name" value="Nucleotide-bd_a/b_plait_sf"/>
</dbReference>
<organism evidence="7 8">
    <name type="scientific">Limulus polyphemus</name>
    <name type="common">Atlantic horseshoe crab</name>
    <dbReference type="NCBI Taxonomy" id="6850"/>
    <lineage>
        <taxon>Eukaryota</taxon>
        <taxon>Metazoa</taxon>
        <taxon>Ecdysozoa</taxon>
        <taxon>Arthropoda</taxon>
        <taxon>Chelicerata</taxon>
        <taxon>Merostomata</taxon>
        <taxon>Xiphosura</taxon>
        <taxon>Limulidae</taxon>
        <taxon>Limulus</taxon>
    </lineage>
</organism>
<sequence>MYKYFSQFGKIKKLRLGRSKKTGGSRGYAYIEFECDEVAKIVAETMNNYLMFDQLMKCRFIPPEKVHPLTFKGAGKKIFLAKSITISRQNKWKSPEKERKNWVKRARRIKKTQAKLADLGITFDFDLKLPRRPTSEVKSDVPTPVHVESNIHVPQQDKDVDVIEIDSSEDEIYFRTPPHVIKTKKVKTSQINVTVDNNTKTLKKIETVSVKKPPSSANKETLSDMNKKENIRDKTPKNRRSYIKQKAISATKKVVSKKLTTNSSSKTRKSL</sequence>
<evidence type="ECO:0000256" key="2">
    <source>
        <dbReference type="ARBA" id="ARBA00022884"/>
    </source>
</evidence>
<feature type="region of interest" description="Disordered" evidence="5">
    <location>
        <begin position="207"/>
        <end position="271"/>
    </location>
</feature>
<gene>
    <name evidence="8" type="primary">LOC106474916</name>
</gene>
<dbReference type="InterPro" id="IPR035979">
    <property type="entry name" value="RBD_domain_sf"/>
</dbReference>
<keyword evidence="3" id="KW-0539">Nucleus</keyword>
<proteinExistence type="predicted"/>
<dbReference type="GeneID" id="106474916"/>
<accession>A0ABM1TSM7</accession>
<evidence type="ECO:0000256" key="1">
    <source>
        <dbReference type="ARBA" id="ARBA00004604"/>
    </source>
</evidence>
<evidence type="ECO:0000256" key="4">
    <source>
        <dbReference type="PROSITE-ProRule" id="PRU00176"/>
    </source>
</evidence>
<dbReference type="PANTHER" id="PTHR46754">
    <property type="entry name" value="MKI67 FHA DOMAIN-INTERACTING NUCLEOLAR PHOSPHOPROTEIN"/>
    <property type="match status" value="1"/>
</dbReference>
<evidence type="ECO:0000313" key="7">
    <source>
        <dbReference type="Proteomes" id="UP000694941"/>
    </source>
</evidence>
<name>A0ABM1TSM7_LIMPO</name>